<dbReference type="PANTHER" id="PTHR31672:SF13">
    <property type="entry name" value="F-BOX PROTEIN CPR30-LIKE"/>
    <property type="match status" value="1"/>
</dbReference>
<feature type="region of interest" description="Disordered" evidence="1">
    <location>
        <begin position="1"/>
        <end position="20"/>
    </location>
</feature>
<gene>
    <name evidence="3" type="ORF">PIB30_026324</name>
</gene>
<dbReference type="EMBL" id="JASCZI010211547">
    <property type="protein sequence ID" value="MED6194207.1"/>
    <property type="molecule type" value="Genomic_DNA"/>
</dbReference>
<sequence>MAYPDKAPNQNNQSKESFNKSSTCFRKMKKSHLMKKVMKIFQMEMTVSESILKMIKNRNCCNSPKIFTRSEPKIFARCRCLNNQWHRKLEGDEIAKRNFFMTKGRHIGILLSFGFPSLEIGRDWALNIPQGHEVNVPVTLPFTISDFGWWHVESSDNGIVCVRYIMSGQPTQLTVWNPLTSKSRELTDRVEAGGLQAVSPYTFGYMDNSDHYIIIHISKKRFRHSILSYCVYNSGVEGWQQGEFDHGMIQKIGPNGVWHKDSAYWINWVGEDFTHPVSVIIFDAQSLKFIKLKIPKYVKKRFQYLSEYKGKLCLLRKRG</sequence>
<dbReference type="NCBIfam" id="TIGR01640">
    <property type="entry name" value="F_box_assoc_1"/>
    <property type="match status" value="1"/>
</dbReference>
<reference evidence="3 4" key="1">
    <citation type="journal article" date="2023" name="Plants (Basel)">
        <title>Bridging the Gap: Combining Genomics and Transcriptomics Approaches to Understand Stylosanthes scabra, an Orphan Legume from the Brazilian Caatinga.</title>
        <authorList>
            <person name="Ferreira-Neto J.R.C."/>
            <person name="da Silva M.D."/>
            <person name="Binneck E."/>
            <person name="de Melo N.F."/>
            <person name="da Silva R.H."/>
            <person name="de Melo A.L.T.M."/>
            <person name="Pandolfi V."/>
            <person name="Bustamante F.O."/>
            <person name="Brasileiro-Vidal A.C."/>
            <person name="Benko-Iseppon A.M."/>
        </authorList>
    </citation>
    <scope>NUCLEOTIDE SEQUENCE [LARGE SCALE GENOMIC DNA]</scope>
    <source>
        <tissue evidence="3">Leaves</tissue>
    </source>
</reference>
<name>A0ABU6X8H5_9FABA</name>
<dbReference type="Pfam" id="PF07734">
    <property type="entry name" value="FBA_1"/>
    <property type="match status" value="1"/>
</dbReference>
<evidence type="ECO:0000259" key="2">
    <source>
        <dbReference type="Pfam" id="PF07734"/>
    </source>
</evidence>
<protein>
    <recommendedName>
        <fullName evidence="2">F-box associated beta-propeller type 1 domain-containing protein</fullName>
    </recommendedName>
</protein>
<dbReference type="InterPro" id="IPR050796">
    <property type="entry name" value="SCF_F-box_component"/>
</dbReference>
<keyword evidence="4" id="KW-1185">Reference proteome</keyword>
<dbReference type="Proteomes" id="UP001341840">
    <property type="component" value="Unassembled WGS sequence"/>
</dbReference>
<accession>A0ABU6X8H5</accession>
<comment type="caution">
    <text evidence="3">The sequence shown here is derived from an EMBL/GenBank/DDBJ whole genome shotgun (WGS) entry which is preliminary data.</text>
</comment>
<feature type="domain" description="F-box associated beta-propeller type 1" evidence="2">
    <location>
        <begin position="170"/>
        <end position="316"/>
    </location>
</feature>
<feature type="compositionally biased region" description="Polar residues" evidence="1">
    <location>
        <begin position="8"/>
        <end position="20"/>
    </location>
</feature>
<dbReference type="PANTHER" id="PTHR31672">
    <property type="entry name" value="BNACNNG10540D PROTEIN"/>
    <property type="match status" value="1"/>
</dbReference>
<evidence type="ECO:0000313" key="3">
    <source>
        <dbReference type="EMBL" id="MED6194207.1"/>
    </source>
</evidence>
<evidence type="ECO:0000256" key="1">
    <source>
        <dbReference type="SAM" id="MobiDB-lite"/>
    </source>
</evidence>
<proteinExistence type="predicted"/>
<evidence type="ECO:0000313" key="4">
    <source>
        <dbReference type="Proteomes" id="UP001341840"/>
    </source>
</evidence>
<dbReference type="InterPro" id="IPR017451">
    <property type="entry name" value="F-box-assoc_interact_dom"/>
</dbReference>
<organism evidence="3 4">
    <name type="scientific">Stylosanthes scabra</name>
    <dbReference type="NCBI Taxonomy" id="79078"/>
    <lineage>
        <taxon>Eukaryota</taxon>
        <taxon>Viridiplantae</taxon>
        <taxon>Streptophyta</taxon>
        <taxon>Embryophyta</taxon>
        <taxon>Tracheophyta</taxon>
        <taxon>Spermatophyta</taxon>
        <taxon>Magnoliopsida</taxon>
        <taxon>eudicotyledons</taxon>
        <taxon>Gunneridae</taxon>
        <taxon>Pentapetalae</taxon>
        <taxon>rosids</taxon>
        <taxon>fabids</taxon>
        <taxon>Fabales</taxon>
        <taxon>Fabaceae</taxon>
        <taxon>Papilionoideae</taxon>
        <taxon>50 kb inversion clade</taxon>
        <taxon>dalbergioids sensu lato</taxon>
        <taxon>Dalbergieae</taxon>
        <taxon>Pterocarpus clade</taxon>
        <taxon>Stylosanthes</taxon>
    </lineage>
</organism>
<dbReference type="InterPro" id="IPR006527">
    <property type="entry name" value="F-box-assoc_dom_typ1"/>
</dbReference>